<sequence>MKMVTVVYSLGNKLYRLTDTGSYLREARMATPTEEEWLLEQVLAGEITLEQKEV</sequence>
<organism evidence="1">
    <name type="scientific">marine sediment metagenome</name>
    <dbReference type="NCBI Taxonomy" id="412755"/>
    <lineage>
        <taxon>unclassified sequences</taxon>
        <taxon>metagenomes</taxon>
        <taxon>ecological metagenomes</taxon>
    </lineage>
</organism>
<comment type="caution">
    <text evidence="1">The sequence shown here is derived from an EMBL/GenBank/DDBJ whole genome shotgun (WGS) entry which is preliminary data.</text>
</comment>
<dbReference type="AlphaFoldDB" id="A0A0F9L2T6"/>
<reference evidence="1" key="1">
    <citation type="journal article" date="2015" name="Nature">
        <title>Complex archaea that bridge the gap between prokaryotes and eukaryotes.</title>
        <authorList>
            <person name="Spang A."/>
            <person name="Saw J.H."/>
            <person name="Jorgensen S.L."/>
            <person name="Zaremba-Niedzwiedzka K."/>
            <person name="Martijn J."/>
            <person name="Lind A.E."/>
            <person name="van Eijk R."/>
            <person name="Schleper C."/>
            <person name="Guy L."/>
            <person name="Ettema T.J."/>
        </authorList>
    </citation>
    <scope>NUCLEOTIDE SEQUENCE</scope>
</reference>
<proteinExistence type="predicted"/>
<accession>A0A0F9L2T6</accession>
<protein>
    <submittedName>
        <fullName evidence="1">Uncharacterized protein</fullName>
    </submittedName>
</protein>
<dbReference type="EMBL" id="LAZR01006869">
    <property type="protein sequence ID" value="KKM89104.1"/>
    <property type="molecule type" value="Genomic_DNA"/>
</dbReference>
<name>A0A0F9L2T6_9ZZZZ</name>
<gene>
    <name evidence="1" type="ORF">LCGC14_1251970</name>
</gene>
<evidence type="ECO:0000313" key="1">
    <source>
        <dbReference type="EMBL" id="KKM89104.1"/>
    </source>
</evidence>